<organism evidence="2 3">
    <name type="scientific">Saccharopolyspora endophytica</name>
    <dbReference type="NCBI Taxonomy" id="543886"/>
    <lineage>
        <taxon>Bacteria</taxon>
        <taxon>Bacillati</taxon>
        <taxon>Actinomycetota</taxon>
        <taxon>Actinomycetes</taxon>
        <taxon>Pseudonocardiales</taxon>
        <taxon>Pseudonocardiaceae</taxon>
        <taxon>Saccharopolyspora</taxon>
    </lineage>
</organism>
<dbReference type="EMBL" id="JAGPXE010000027">
    <property type="protein sequence ID" value="MBQ0928784.1"/>
    <property type="molecule type" value="Genomic_DNA"/>
</dbReference>
<evidence type="ECO:0000259" key="1">
    <source>
        <dbReference type="SMART" id="SM00458"/>
    </source>
</evidence>
<dbReference type="Proteomes" id="UP000674084">
    <property type="component" value="Unassembled WGS sequence"/>
</dbReference>
<evidence type="ECO:0000313" key="3">
    <source>
        <dbReference type="Proteomes" id="UP000674084"/>
    </source>
</evidence>
<dbReference type="RefSeq" id="WP_210973771.1">
    <property type="nucleotide sequence ID" value="NZ_JAGPXE010000027.1"/>
</dbReference>
<dbReference type="SUPFAM" id="SSF50370">
    <property type="entry name" value="Ricin B-like lectins"/>
    <property type="match status" value="1"/>
</dbReference>
<accession>A0ABS5DR54</accession>
<name>A0ABS5DR54_9PSEU</name>
<proteinExistence type="predicted"/>
<dbReference type="InterPro" id="IPR035992">
    <property type="entry name" value="Ricin_B-like_lectins"/>
</dbReference>
<gene>
    <name evidence="2" type="ORF">KBO27_32985</name>
</gene>
<dbReference type="Gene3D" id="2.80.10.50">
    <property type="match status" value="2"/>
</dbReference>
<dbReference type="PROSITE" id="PS50231">
    <property type="entry name" value="RICIN_B_LECTIN"/>
    <property type="match status" value="1"/>
</dbReference>
<dbReference type="SMART" id="SM00458">
    <property type="entry name" value="RICIN"/>
    <property type="match status" value="1"/>
</dbReference>
<protein>
    <submittedName>
        <fullName evidence="2">Ricin-type beta-trefoil lectin domain protein</fullName>
    </submittedName>
</protein>
<feature type="domain" description="Ricin B lectin" evidence="1">
    <location>
        <begin position="34"/>
        <end position="173"/>
    </location>
</feature>
<comment type="caution">
    <text evidence="2">The sequence shown here is derived from an EMBL/GenBank/DDBJ whole genome shotgun (WGS) entry which is preliminary data.</text>
</comment>
<dbReference type="CDD" id="cd00161">
    <property type="entry name" value="beta-trefoil_Ricin-like"/>
    <property type="match status" value="1"/>
</dbReference>
<dbReference type="Pfam" id="PF00652">
    <property type="entry name" value="Ricin_B_lectin"/>
    <property type="match status" value="1"/>
</dbReference>
<keyword evidence="3" id="KW-1185">Reference proteome</keyword>
<reference evidence="2 3" key="1">
    <citation type="submission" date="2021-04" db="EMBL/GenBank/DDBJ databases">
        <title>Whole-genome sequencing of Saccharopolyspora endophytica KCTC 19397.</title>
        <authorList>
            <person name="Ay H."/>
            <person name="Saygin H."/>
            <person name="Sahin N."/>
        </authorList>
    </citation>
    <scope>NUCLEOTIDE SEQUENCE [LARGE SCALE GENOMIC DNA]</scope>
    <source>
        <strain evidence="2 3">KCTC 19397</strain>
    </source>
</reference>
<sequence length="179" mass="19071">MGATVLIGYLLNSGPEAPPPAGTDDQLTGSPMEEPVQLRSLESDFCAAVPGDYGLVKQLPCNGAASSAQLWNMAGPDSSTMFARTRNRDTEICLELSGHGSRPHGTEVQVAHCNDSRADNQLWKVERGDRPDTVRIRNAVSDQRCLSPATTKPGSPLVIKDCAGGHGSQWQVIPQHTAP</sequence>
<dbReference type="InterPro" id="IPR000772">
    <property type="entry name" value="Ricin_B_lectin"/>
</dbReference>
<evidence type="ECO:0000313" key="2">
    <source>
        <dbReference type="EMBL" id="MBQ0928784.1"/>
    </source>
</evidence>